<dbReference type="EMBL" id="JBHTOF010000095">
    <property type="protein sequence ID" value="MFD1466089.1"/>
    <property type="molecule type" value="Genomic_DNA"/>
</dbReference>
<feature type="signal peptide" evidence="2">
    <location>
        <begin position="1"/>
        <end position="18"/>
    </location>
</feature>
<evidence type="ECO:0000313" key="3">
    <source>
        <dbReference type="EMBL" id="MFD1466089.1"/>
    </source>
</evidence>
<keyword evidence="4" id="KW-1185">Reference proteome</keyword>
<protein>
    <recommendedName>
        <fullName evidence="5">Lipoprotein</fullName>
    </recommendedName>
</protein>
<feature type="chain" id="PRO_5047148002" description="Lipoprotein" evidence="2">
    <location>
        <begin position="19"/>
        <end position="183"/>
    </location>
</feature>
<proteinExistence type="predicted"/>
<name>A0ABW4DN81_9LACO</name>
<feature type="region of interest" description="Disordered" evidence="1">
    <location>
        <begin position="21"/>
        <end position="69"/>
    </location>
</feature>
<organism evidence="3 4">
    <name type="scientific">Lapidilactobacillus mulanensis</name>
    <dbReference type="NCBI Taxonomy" id="2485999"/>
    <lineage>
        <taxon>Bacteria</taxon>
        <taxon>Bacillati</taxon>
        <taxon>Bacillota</taxon>
        <taxon>Bacilli</taxon>
        <taxon>Lactobacillales</taxon>
        <taxon>Lactobacillaceae</taxon>
        <taxon>Lapidilactobacillus</taxon>
    </lineage>
</organism>
<accession>A0ABW4DN81</accession>
<comment type="caution">
    <text evidence="3">The sequence shown here is derived from an EMBL/GenBank/DDBJ whole genome shotgun (WGS) entry which is preliminary data.</text>
</comment>
<feature type="compositionally biased region" description="Low complexity" evidence="1">
    <location>
        <begin position="21"/>
        <end position="60"/>
    </location>
</feature>
<dbReference type="RefSeq" id="WP_125578161.1">
    <property type="nucleotide sequence ID" value="NZ_JBHTOF010000095.1"/>
</dbReference>
<dbReference type="Proteomes" id="UP001597244">
    <property type="component" value="Unassembled WGS sequence"/>
</dbReference>
<keyword evidence="2" id="KW-0732">Signal</keyword>
<evidence type="ECO:0000256" key="2">
    <source>
        <dbReference type="SAM" id="SignalP"/>
    </source>
</evidence>
<evidence type="ECO:0000256" key="1">
    <source>
        <dbReference type="SAM" id="MobiDB-lite"/>
    </source>
</evidence>
<reference evidence="4" key="1">
    <citation type="journal article" date="2019" name="Int. J. Syst. Evol. Microbiol.">
        <title>The Global Catalogue of Microorganisms (GCM) 10K type strain sequencing project: providing services to taxonomists for standard genome sequencing and annotation.</title>
        <authorList>
            <consortium name="The Broad Institute Genomics Platform"/>
            <consortium name="The Broad Institute Genome Sequencing Center for Infectious Disease"/>
            <person name="Wu L."/>
            <person name="Ma J."/>
        </authorList>
    </citation>
    <scope>NUCLEOTIDE SEQUENCE [LARGE SCALE GENOMIC DNA]</scope>
    <source>
        <strain evidence="4">CCM 8951</strain>
    </source>
</reference>
<evidence type="ECO:0008006" key="5">
    <source>
        <dbReference type="Google" id="ProtNLM"/>
    </source>
</evidence>
<gene>
    <name evidence="3" type="ORF">ACFQ4L_08435</name>
</gene>
<evidence type="ECO:0000313" key="4">
    <source>
        <dbReference type="Proteomes" id="UP001597244"/>
    </source>
</evidence>
<sequence>MFKKTAITALLLATMTLAACGQSASTTTDPDTGSKSSTSKSESSASKISEEAATSSAQSSNLRVGEQDDEQQLLTQSIDWKNFRLNTIKGEIDDNKLELEMDWTNRTTESAKFSSLGKIQVFQEDKELDLLAGDDDDFNEDVAADSSEDADISFNLINTNSQIVIKITTADGDEPHVVNVKLE</sequence>
<dbReference type="PROSITE" id="PS51257">
    <property type="entry name" value="PROKAR_LIPOPROTEIN"/>
    <property type="match status" value="1"/>
</dbReference>